<dbReference type="InterPro" id="IPR009056">
    <property type="entry name" value="Cyt_c-like_dom"/>
</dbReference>
<dbReference type="Proteomes" id="UP000023541">
    <property type="component" value="Unassembled WGS sequence"/>
</dbReference>
<dbReference type="Pfam" id="PF00034">
    <property type="entry name" value="Cytochrom_C"/>
    <property type="match status" value="1"/>
</dbReference>
<evidence type="ECO:0000256" key="1">
    <source>
        <dbReference type="ARBA" id="ARBA00022617"/>
    </source>
</evidence>
<dbReference type="AlphaFoldDB" id="A0A023BRQ8"/>
<evidence type="ECO:0000313" key="7">
    <source>
        <dbReference type="Proteomes" id="UP000023541"/>
    </source>
</evidence>
<keyword evidence="1 4" id="KW-0349">Heme</keyword>
<sequence length="133" mass="15139">MQKIVLFFMAIALLCASCQSEKKENSNINIGTKKEKLSPYDLGEKIFNGKGKCYTCHKIDKKSIGPGVIEIMKIYKDQNKDLISFLKQEADPIVDPETFTVMKTNFAIIKTFTEEELKAVEVYMTEVKTNKSE</sequence>
<dbReference type="STRING" id="1317122.ATO12_23940"/>
<dbReference type="RefSeq" id="WP_034245129.1">
    <property type="nucleotide sequence ID" value="NZ_AQRA01000008.1"/>
</dbReference>
<dbReference type="OrthoDB" id="9814063at2"/>
<dbReference type="GO" id="GO:0009055">
    <property type="term" value="F:electron transfer activity"/>
    <property type="evidence" value="ECO:0007669"/>
    <property type="project" value="InterPro"/>
</dbReference>
<organism evidence="6 7">
    <name type="scientific">Aquimarina atlantica</name>
    <dbReference type="NCBI Taxonomy" id="1317122"/>
    <lineage>
        <taxon>Bacteria</taxon>
        <taxon>Pseudomonadati</taxon>
        <taxon>Bacteroidota</taxon>
        <taxon>Flavobacteriia</taxon>
        <taxon>Flavobacteriales</taxon>
        <taxon>Flavobacteriaceae</taxon>
        <taxon>Aquimarina</taxon>
    </lineage>
</organism>
<evidence type="ECO:0000256" key="3">
    <source>
        <dbReference type="ARBA" id="ARBA00023004"/>
    </source>
</evidence>
<dbReference type="EMBL" id="AQRA01000008">
    <property type="protein sequence ID" value="EZH72503.1"/>
    <property type="molecule type" value="Genomic_DNA"/>
</dbReference>
<keyword evidence="3 4" id="KW-0408">Iron</keyword>
<protein>
    <recommendedName>
        <fullName evidence="5">Cytochrome c domain-containing protein</fullName>
    </recommendedName>
</protein>
<keyword evidence="7" id="KW-1185">Reference proteome</keyword>
<evidence type="ECO:0000256" key="2">
    <source>
        <dbReference type="ARBA" id="ARBA00022723"/>
    </source>
</evidence>
<evidence type="ECO:0000256" key="4">
    <source>
        <dbReference type="PROSITE-ProRule" id="PRU00433"/>
    </source>
</evidence>
<name>A0A023BRQ8_9FLAO</name>
<keyword evidence="2 4" id="KW-0479">Metal-binding</keyword>
<comment type="caution">
    <text evidence="6">The sequence shown here is derived from an EMBL/GenBank/DDBJ whole genome shotgun (WGS) entry which is preliminary data.</text>
</comment>
<dbReference type="eggNOG" id="COG4654">
    <property type="taxonomic scope" value="Bacteria"/>
</dbReference>
<dbReference type="InterPro" id="IPR036909">
    <property type="entry name" value="Cyt_c-like_dom_sf"/>
</dbReference>
<dbReference type="GO" id="GO:0046872">
    <property type="term" value="F:metal ion binding"/>
    <property type="evidence" value="ECO:0007669"/>
    <property type="project" value="UniProtKB-KW"/>
</dbReference>
<dbReference type="SUPFAM" id="SSF46626">
    <property type="entry name" value="Cytochrome c"/>
    <property type="match status" value="1"/>
</dbReference>
<dbReference type="PROSITE" id="PS51007">
    <property type="entry name" value="CYTC"/>
    <property type="match status" value="1"/>
</dbReference>
<evidence type="ECO:0000313" key="6">
    <source>
        <dbReference type="EMBL" id="EZH72503.1"/>
    </source>
</evidence>
<accession>A0A023BRQ8</accession>
<reference evidence="6 7" key="1">
    <citation type="submission" date="2014-04" db="EMBL/GenBank/DDBJ databases">
        <title>Aquimarina sp. 22II-S11-z7 Genome Sequencing.</title>
        <authorList>
            <person name="Lai Q."/>
        </authorList>
    </citation>
    <scope>NUCLEOTIDE SEQUENCE [LARGE SCALE GENOMIC DNA]</scope>
    <source>
        <strain evidence="6 7">22II-S11-z7</strain>
    </source>
</reference>
<gene>
    <name evidence="6" type="ORF">ATO12_23940</name>
</gene>
<dbReference type="GO" id="GO:0020037">
    <property type="term" value="F:heme binding"/>
    <property type="evidence" value="ECO:0007669"/>
    <property type="project" value="InterPro"/>
</dbReference>
<evidence type="ECO:0000259" key="5">
    <source>
        <dbReference type="PROSITE" id="PS51007"/>
    </source>
</evidence>
<proteinExistence type="predicted"/>
<feature type="domain" description="Cytochrome c" evidence="5">
    <location>
        <begin position="38"/>
        <end position="128"/>
    </location>
</feature>
<dbReference type="Gene3D" id="1.10.760.10">
    <property type="entry name" value="Cytochrome c-like domain"/>
    <property type="match status" value="1"/>
</dbReference>